<gene>
    <name evidence="1" type="ORF">SCUD_LOCUS3676</name>
</gene>
<organism evidence="3">
    <name type="scientific">Schistosoma curassoni</name>
    <dbReference type="NCBI Taxonomy" id="6186"/>
    <lineage>
        <taxon>Eukaryota</taxon>
        <taxon>Metazoa</taxon>
        <taxon>Spiralia</taxon>
        <taxon>Lophotrochozoa</taxon>
        <taxon>Platyhelminthes</taxon>
        <taxon>Trematoda</taxon>
        <taxon>Digenea</taxon>
        <taxon>Strigeidida</taxon>
        <taxon>Schistosomatoidea</taxon>
        <taxon>Schistosomatidae</taxon>
        <taxon>Schistosoma</taxon>
    </lineage>
</organism>
<evidence type="ECO:0000313" key="1">
    <source>
        <dbReference type="EMBL" id="VDO83646.1"/>
    </source>
</evidence>
<name>A0A183JLU5_9TREM</name>
<reference evidence="1 2" key="2">
    <citation type="submission" date="2018-11" db="EMBL/GenBank/DDBJ databases">
        <authorList>
            <consortium name="Pathogen Informatics"/>
        </authorList>
    </citation>
    <scope>NUCLEOTIDE SEQUENCE [LARGE SCALE GENOMIC DNA]</scope>
    <source>
        <strain evidence="1">Dakar</strain>
        <strain evidence="2">Dakar, Senegal</strain>
    </source>
</reference>
<proteinExistence type="predicted"/>
<evidence type="ECO:0000313" key="3">
    <source>
        <dbReference type="WBParaSite" id="SCUD_0000367601-mRNA-1"/>
    </source>
</evidence>
<evidence type="ECO:0000313" key="2">
    <source>
        <dbReference type="Proteomes" id="UP000279833"/>
    </source>
</evidence>
<dbReference type="Proteomes" id="UP000279833">
    <property type="component" value="Unassembled WGS sequence"/>
</dbReference>
<keyword evidence="2" id="KW-1185">Reference proteome</keyword>
<dbReference type="WBParaSite" id="SCUD_0000367601-mRNA-1">
    <property type="protein sequence ID" value="SCUD_0000367601-mRNA-1"/>
    <property type="gene ID" value="SCUD_0000367601"/>
</dbReference>
<dbReference type="EMBL" id="UZAK01004299">
    <property type="protein sequence ID" value="VDO83646.1"/>
    <property type="molecule type" value="Genomic_DNA"/>
</dbReference>
<protein>
    <submittedName>
        <fullName evidence="1 3">Uncharacterized protein</fullName>
    </submittedName>
</protein>
<dbReference type="AlphaFoldDB" id="A0A183JLU5"/>
<accession>A0A183JLU5</accession>
<sequence length="53" mass="6448">MVHLFTNQKLVDFMSIQMLFVHFIDFIRSINLGCVKVLWRNLVNVFMHIYVYI</sequence>
<reference evidence="3" key="1">
    <citation type="submission" date="2016-06" db="UniProtKB">
        <authorList>
            <consortium name="WormBaseParasite"/>
        </authorList>
    </citation>
    <scope>IDENTIFICATION</scope>
</reference>